<feature type="binding site" evidence="1">
    <location>
        <position position="199"/>
    </location>
    <ligand>
        <name>Mn(2+)</name>
        <dbReference type="ChEBI" id="CHEBI:29035"/>
        <label>2</label>
    </ligand>
</feature>
<keyword evidence="4" id="KW-1185">Reference proteome</keyword>
<feature type="binding site" evidence="1">
    <location>
        <position position="175"/>
    </location>
    <ligand>
        <name>Mn(2+)</name>
        <dbReference type="ChEBI" id="CHEBI:29035"/>
        <label>2</label>
    </ligand>
</feature>
<evidence type="ECO:0000313" key="4">
    <source>
        <dbReference type="Proteomes" id="UP000509241"/>
    </source>
</evidence>
<sequence length="433" mass="46748">MSEPIQNRLVTVRRSFHRYPEPAWREFFTTSQLVEEIRAIGVDELAVGPDAYDPADRMAVPDEDLEPWLERARERGADETLLDRMAGGTTGAVAVLDRGEGPAIGLRVDIDGLFIEESTDEEHDPADEGFRSEIDGTMHACGHDAHMTWGLAALESIAESDFSGRLVAFFQPAEEAGGGGCPMANSEYADDLDYLLAVHIGLDHPTGEVVAGIEKPLAMCHVDATIEGTSAHAGKAPNEGDNAMHAMGTAIENAYGIPRHSDGMTRVNVGKAEAGTASNVIAERAHMEAEARGETTALMEFMKRRLERAVTAAARMHGCEADIDVVSESPRADSDPELQDLVSEVANGVAGVERVVPAADFGASEDATFLMERVQEDGGLATYLIVGTDHPTSHHTPTFDVDEESLEHGVTVLVETIRELERQHPVTRFENEG</sequence>
<name>A0A7D5KS84_9EURY</name>
<proteinExistence type="predicted"/>
<protein>
    <submittedName>
        <fullName evidence="3">Amidohydrolase</fullName>
    </submittedName>
</protein>
<dbReference type="InterPro" id="IPR052030">
    <property type="entry name" value="Peptidase_M20/M20A_hydrolases"/>
</dbReference>
<dbReference type="GO" id="GO:0071713">
    <property type="term" value="F:para-aminobenzoyl-glutamate hydrolase activity"/>
    <property type="evidence" value="ECO:0007669"/>
    <property type="project" value="TreeGrafter"/>
</dbReference>
<dbReference type="PIRSF" id="PIRSF005962">
    <property type="entry name" value="Pept_M20D_amidohydro"/>
    <property type="match status" value="1"/>
</dbReference>
<gene>
    <name evidence="3" type="ORF">HYG82_09905</name>
</gene>
<dbReference type="Proteomes" id="UP000509241">
    <property type="component" value="Chromosome"/>
</dbReference>
<dbReference type="PANTHER" id="PTHR30575:SF3">
    <property type="entry name" value="PEPTIDASE M20 DIMERISATION DOMAIN-CONTAINING PROTEIN"/>
    <property type="match status" value="1"/>
</dbReference>
<comment type="cofactor">
    <cofactor evidence="1">
        <name>Mn(2+)</name>
        <dbReference type="ChEBI" id="CHEBI:29035"/>
    </cofactor>
    <text evidence="1">The Mn(2+) ion enhances activity.</text>
</comment>
<dbReference type="Pfam" id="PF01546">
    <property type="entry name" value="Peptidase_M20"/>
    <property type="match status" value="1"/>
</dbReference>
<keyword evidence="1" id="KW-0464">Manganese</keyword>
<dbReference type="SUPFAM" id="SSF53187">
    <property type="entry name" value="Zn-dependent exopeptidases"/>
    <property type="match status" value="1"/>
</dbReference>
<dbReference type="EMBL" id="CP058601">
    <property type="protein sequence ID" value="QLG49144.1"/>
    <property type="molecule type" value="Genomic_DNA"/>
</dbReference>
<dbReference type="NCBIfam" id="TIGR01891">
    <property type="entry name" value="amidohydrolases"/>
    <property type="match status" value="1"/>
</dbReference>
<keyword evidence="1" id="KW-0479">Metal-binding</keyword>
<dbReference type="InterPro" id="IPR002933">
    <property type="entry name" value="Peptidase_M20"/>
</dbReference>
<reference evidence="3 4" key="1">
    <citation type="submission" date="2020-07" db="EMBL/GenBank/DDBJ databases">
        <authorList>
            <person name="Cui H."/>
        </authorList>
    </citation>
    <scope>NUCLEOTIDE SEQUENCE [LARGE SCALE GENOMIC DNA]</scope>
    <source>
        <strain evidence="3 4">YPL8</strain>
    </source>
</reference>
<dbReference type="AlphaFoldDB" id="A0A7D5KS84"/>
<dbReference type="KEGG" id="haly:HYG82_09905"/>
<accession>A0A7D5KS84</accession>
<dbReference type="InterPro" id="IPR036264">
    <property type="entry name" value="Bact_exopeptidase_dim_dom"/>
</dbReference>
<dbReference type="GO" id="GO:0046657">
    <property type="term" value="P:folic acid catabolic process"/>
    <property type="evidence" value="ECO:0007669"/>
    <property type="project" value="TreeGrafter"/>
</dbReference>
<evidence type="ECO:0000259" key="2">
    <source>
        <dbReference type="Pfam" id="PF07687"/>
    </source>
</evidence>
<dbReference type="GO" id="GO:0016805">
    <property type="term" value="F:dipeptidase activity"/>
    <property type="evidence" value="ECO:0007669"/>
    <property type="project" value="TreeGrafter"/>
</dbReference>
<dbReference type="GO" id="GO:0005737">
    <property type="term" value="C:cytoplasm"/>
    <property type="evidence" value="ECO:0007669"/>
    <property type="project" value="TreeGrafter"/>
</dbReference>
<feature type="binding site" evidence="1">
    <location>
        <position position="395"/>
    </location>
    <ligand>
        <name>Mn(2+)</name>
        <dbReference type="ChEBI" id="CHEBI:29035"/>
        <label>2</label>
    </ligand>
</feature>
<dbReference type="Pfam" id="PF07687">
    <property type="entry name" value="M20_dimer"/>
    <property type="match status" value="1"/>
</dbReference>
<evidence type="ECO:0000313" key="3">
    <source>
        <dbReference type="EMBL" id="QLG49144.1"/>
    </source>
</evidence>
<evidence type="ECO:0000256" key="1">
    <source>
        <dbReference type="PIRSR" id="PIRSR005962-1"/>
    </source>
</evidence>
<dbReference type="RefSeq" id="WP_179260879.1">
    <property type="nucleotide sequence ID" value="NZ_CP058601.1"/>
</dbReference>
<dbReference type="Gene3D" id="3.40.630.10">
    <property type="entry name" value="Zn peptidases"/>
    <property type="match status" value="2"/>
</dbReference>
<dbReference type="SUPFAM" id="SSF55031">
    <property type="entry name" value="Bacterial exopeptidase dimerisation domain"/>
    <property type="match status" value="1"/>
</dbReference>
<dbReference type="PANTHER" id="PTHR30575">
    <property type="entry name" value="PEPTIDASE M20"/>
    <property type="match status" value="1"/>
</dbReference>
<dbReference type="InterPro" id="IPR011650">
    <property type="entry name" value="Peptidase_M20_dimer"/>
</dbReference>
<feature type="domain" description="Peptidase M20 dimerisation" evidence="2">
    <location>
        <begin position="221"/>
        <end position="313"/>
    </location>
</feature>
<feature type="binding site" evidence="1">
    <location>
        <position position="141"/>
    </location>
    <ligand>
        <name>Mn(2+)</name>
        <dbReference type="ChEBI" id="CHEBI:29035"/>
        <label>2</label>
    </ligand>
</feature>
<dbReference type="GeneID" id="56033606"/>
<dbReference type="OrthoDB" id="247417at2157"/>
<feature type="binding site" evidence="1">
    <location>
        <position position="143"/>
    </location>
    <ligand>
        <name>Mn(2+)</name>
        <dbReference type="ChEBI" id="CHEBI:29035"/>
        <label>2</label>
    </ligand>
</feature>
<dbReference type="InterPro" id="IPR017439">
    <property type="entry name" value="Amidohydrolase"/>
</dbReference>
<dbReference type="GO" id="GO:0046872">
    <property type="term" value="F:metal ion binding"/>
    <property type="evidence" value="ECO:0007669"/>
    <property type="project" value="UniProtKB-KW"/>
</dbReference>
<organism evidence="3 4">
    <name type="scientific">Natrinema halophilum</name>
    <dbReference type="NCBI Taxonomy" id="1699371"/>
    <lineage>
        <taxon>Archaea</taxon>
        <taxon>Methanobacteriati</taxon>
        <taxon>Methanobacteriota</taxon>
        <taxon>Stenosarchaea group</taxon>
        <taxon>Halobacteria</taxon>
        <taxon>Halobacteriales</taxon>
        <taxon>Natrialbaceae</taxon>
        <taxon>Natrinema</taxon>
    </lineage>
</organism>